<dbReference type="AlphaFoldDB" id="A0A9X3USW7"/>
<proteinExistence type="predicted"/>
<dbReference type="Proteomes" id="UP001145481">
    <property type="component" value="Unassembled WGS sequence"/>
</dbReference>
<accession>A0A9X3USW7</accession>
<dbReference type="PANTHER" id="PTHR34408:SF1">
    <property type="entry name" value="GLYCOSYL HYDROLASE FAMILY 19 DOMAIN-CONTAINING PROTEIN HI_1415"/>
    <property type="match status" value="1"/>
</dbReference>
<evidence type="ECO:0000313" key="2">
    <source>
        <dbReference type="Proteomes" id="UP001145481"/>
    </source>
</evidence>
<organism evidence="1 2">
    <name type="scientific">Pasteurella multocida</name>
    <dbReference type="NCBI Taxonomy" id="747"/>
    <lineage>
        <taxon>Bacteria</taxon>
        <taxon>Pseudomonadati</taxon>
        <taxon>Pseudomonadota</taxon>
        <taxon>Gammaproteobacteria</taxon>
        <taxon>Pasteurellales</taxon>
        <taxon>Pasteurellaceae</taxon>
        <taxon>Pasteurella</taxon>
    </lineage>
</organism>
<evidence type="ECO:0000313" key="1">
    <source>
        <dbReference type="EMBL" id="MDA5624268.1"/>
    </source>
</evidence>
<sequence length="194" mass="21848">MIHITETTFNSVFPRARRGVYQAIAENIEKACCFTKEQQAMFIAQCGHESAGFSVFTENLNYSEQALLRVFPHYFNEKTAEQYARKPEMIANRVYAARMGNGSEASGDGWRYRGVGAIQLTGKNNHTAFKKWLGRDIEPRDIATNLDLAVKAAVWFWLANDLSSLNSVSKVTLRINGGSNGLAERVSLYRRLMV</sequence>
<dbReference type="GO" id="GO:0016787">
    <property type="term" value="F:hydrolase activity"/>
    <property type="evidence" value="ECO:0007669"/>
    <property type="project" value="UniProtKB-KW"/>
</dbReference>
<name>A0A9X3USW7_PASMD</name>
<dbReference type="EMBL" id="JANJHC010000045">
    <property type="protein sequence ID" value="MDA5624268.1"/>
    <property type="molecule type" value="Genomic_DNA"/>
</dbReference>
<reference evidence="1" key="1">
    <citation type="submission" date="2022-07" db="EMBL/GenBank/DDBJ databases">
        <title>Genome-based characterization of novel serogroup A variants of Pasteurella multocida.</title>
        <authorList>
            <person name="Prajapati A."/>
            <person name="Yogisharadhya R."/>
            <person name="Mohanty N."/>
            <person name="Chanda M."/>
            <person name="Mendem S.K."/>
            <person name="Siddaramappa S."/>
            <person name="Shivachandra S.B."/>
        </authorList>
    </citation>
    <scope>NUCLEOTIDE SEQUENCE</scope>
    <source>
        <strain evidence="1">NIVEDIPm19</strain>
    </source>
</reference>
<gene>
    <name evidence="1" type="ORF">NM948_12105</name>
</gene>
<keyword evidence="1" id="KW-0378">Hydrolase</keyword>
<comment type="caution">
    <text evidence="1">The sequence shown here is derived from an EMBL/GenBank/DDBJ whole genome shotgun (WGS) entry which is preliminary data.</text>
</comment>
<dbReference type="SUPFAM" id="SSF53955">
    <property type="entry name" value="Lysozyme-like"/>
    <property type="match status" value="1"/>
</dbReference>
<protein>
    <submittedName>
        <fullName evidence="1">Glycoside hydrolase family 19 protein</fullName>
    </submittedName>
</protein>
<dbReference type="RefSeq" id="WP_078819662.1">
    <property type="nucleotide sequence ID" value="NZ_CP135194.1"/>
</dbReference>
<dbReference type="InterPro" id="IPR023346">
    <property type="entry name" value="Lysozyme-like_dom_sf"/>
</dbReference>
<dbReference type="PANTHER" id="PTHR34408">
    <property type="entry name" value="FAMILY PROTEIN, PUTATIVE-RELATED"/>
    <property type="match status" value="1"/>
</dbReference>
<dbReference type="InterPro" id="IPR052354">
    <property type="entry name" value="Cell_Wall_Dynamics_Protein"/>
</dbReference>
<dbReference type="Gene3D" id="1.10.530.10">
    <property type="match status" value="1"/>
</dbReference>